<proteinExistence type="inferred from homology"/>
<gene>
    <name evidence="5" type="primary">malE</name>
    <name evidence="5" type="ORF">BROFUL_02518</name>
</gene>
<organism evidence="5 6">
    <name type="scientific">Candidatus Brocadia fulgida</name>
    <dbReference type="NCBI Taxonomy" id="380242"/>
    <lineage>
        <taxon>Bacteria</taxon>
        <taxon>Pseudomonadati</taxon>
        <taxon>Planctomycetota</taxon>
        <taxon>Candidatus Brocadiia</taxon>
        <taxon>Candidatus Brocadiales</taxon>
        <taxon>Candidatus Brocadiaceae</taxon>
        <taxon>Candidatus Brocadia</taxon>
    </lineage>
</organism>
<evidence type="ECO:0000256" key="3">
    <source>
        <dbReference type="ARBA" id="ARBA00022729"/>
    </source>
</evidence>
<dbReference type="PATRIC" id="fig|380242.3.peg.3128"/>
<dbReference type="CDD" id="cd14750">
    <property type="entry name" value="PBP2_TMBP"/>
    <property type="match status" value="1"/>
</dbReference>
<dbReference type="Pfam" id="PF01547">
    <property type="entry name" value="SBP_bac_1"/>
    <property type="match status" value="1"/>
</dbReference>
<keyword evidence="2" id="KW-0813">Transport</keyword>
<evidence type="ECO:0000313" key="5">
    <source>
        <dbReference type="EMBL" id="KKO18777.1"/>
    </source>
</evidence>
<dbReference type="InterPro" id="IPR006059">
    <property type="entry name" value="SBP"/>
</dbReference>
<feature type="transmembrane region" description="Helical" evidence="4">
    <location>
        <begin position="12"/>
        <end position="29"/>
    </location>
</feature>
<name>A0A0M2USG5_9BACT</name>
<dbReference type="Proteomes" id="UP000034954">
    <property type="component" value="Unassembled WGS sequence"/>
</dbReference>
<comment type="similarity">
    <text evidence="1">Belongs to the bacterial solute-binding protein 1 family.</text>
</comment>
<evidence type="ECO:0000256" key="4">
    <source>
        <dbReference type="SAM" id="Phobius"/>
    </source>
</evidence>
<keyword evidence="6" id="KW-1185">Reference proteome</keyword>
<accession>A0A0M2USG5</accession>
<evidence type="ECO:0000256" key="1">
    <source>
        <dbReference type="ARBA" id="ARBA00008520"/>
    </source>
</evidence>
<dbReference type="GO" id="GO:0015768">
    <property type="term" value="P:maltose transport"/>
    <property type="evidence" value="ECO:0007669"/>
    <property type="project" value="TreeGrafter"/>
</dbReference>
<protein>
    <submittedName>
        <fullName evidence="5">Trehalose/maltose binding protein MalE</fullName>
    </submittedName>
</protein>
<evidence type="ECO:0000313" key="6">
    <source>
        <dbReference type="Proteomes" id="UP000034954"/>
    </source>
</evidence>
<sequence length="429" mass="49592">MSTMKFNLKKAIIVSIYLMVGVWIAYTFFRVRKTDEVVFNIGAGTEEIRFVKKLIEKFEGENPAIKVTLNVLPAPTDQQHHYYITTLGTKSTDIDVMRIDTTWIAEFASAGWLESLDNYLNKEDRASFIPVTEKTNVFQGALHAIPWDANVGLLYYRKDLLERYKMKPPDTWGELIETSAKISDSESIYGYLWQGKQYEGLVCNFIEFMSSKNGGIIDNAGHIIIDSEQNTIMLDLMRDLIWKYRISPQNTYSELAEESSRHLFQQGKALFLRNWTYVWELCQEDPSMKGRVGVSQLPRLPEGKPASVYGGWHLAINAHSEKKEPAWRLIQFLTSYEAQKELAIQVSWMPSRKALYKDPELMEKLPFLPVVESALQDVQIRPTVPYYQWISEILQKYVNKALSNQISSKEALKIIRAKLEEIKRDFTKN</sequence>
<dbReference type="AlphaFoldDB" id="A0A0M2USG5"/>
<keyword evidence="4" id="KW-1133">Transmembrane helix</keyword>
<dbReference type="SUPFAM" id="SSF53850">
    <property type="entry name" value="Periplasmic binding protein-like II"/>
    <property type="match status" value="1"/>
</dbReference>
<dbReference type="PANTHER" id="PTHR30061">
    <property type="entry name" value="MALTOSE-BINDING PERIPLASMIC PROTEIN"/>
    <property type="match status" value="1"/>
</dbReference>
<dbReference type="GO" id="GO:0055052">
    <property type="term" value="C:ATP-binding cassette (ABC) transporter complex, substrate-binding subunit-containing"/>
    <property type="evidence" value="ECO:0007669"/>
    <property type="project" value="TreeGrafter"/>
</dbReference>
<comment type="caution">
    <text evidence="5">The sequence shown here is derived from an EMBL/GenBank/DDBJ whole genome shotgun (WGS) entry which is preliminary data.</text>
</comment>
<keyword evidence="4" id="KW-0812">Transmembrane</keyword>
<dbReference type="PANTHER" id="PTHR30061:SF50">
    <property type="entry name" value="MALTOSE_MALTODEXTRIN-BINDING PERIPLASMIC PROTEIN"/>
    <property type="match status" value="1"/>
</dbReference>
<dbReference type="EMBL" id="LAQJ01000236">
    <property type="protein sequence ID" value="KKO18777.1"/>
    <property type="molecule type" value="Genomic_DNA"/>
</dbReference>
<keyword evidence="3" id="KW-0732">Signal</keyword>
<reference evidence="5 6" key="1">
    <citation type="journal article" date="2013" name="BMC Microbiol.">
        <title>Identification of the type II cytochrome c maturation pathway in anammox bacteria by comparative genomics.</title>
        <authorList>
            <person name="Ferousi C."/>
            <person name="Speth D.R."/>
            <person name="Reimann J."/>
            <person name="Op den Camp H.J."/>
            <person name="Allen J.W."/>
            <person name="Keltjens J.T."/>
            <person name="Jetten M.S."/>
        </authorList>
    </citation>
    <scope>NUCLEOTIDE SEQUENCE [LARGE SCALE GENOMIC DNA]</scope>
    <source>
        <strain evidence="5">RU1</strain>
    </source>
</reference>
<dbReference type="GO" id="GO:1901982">
    <property type="term" value="F:maltose binding"/>
    <property type="evidence" value="ECO:0007669"/>
    <property type="project" value="TreeGrafter"/>
</dbReference>
<keyword evidence="4" id="KW-0472">Membrane</keyword>
<dbReference type="GO" id="GO:0042956">
    <property type="term" value="P:maltodextrin transmembrane transport"/>
    <property type="evidence" value="ECO:0007669"/>
    <property type="project" value="TreeGrafter"/>
</dbReference>
<evidence type="ECO:0000256" key="2">
    <source>
        <dbReference type="ARBA" id="ARBA00022448"/>
    </source>
</evidence>
<dbReference type="Gene3D" id="3.40.190.10">
    <property type="entry name" value="Periplasmic binding protein-like II"/>
    <property type="match status" value="2"/>
</dbReference>